<sequence>MKRQRRQQLELGGVPTRPSGEQPSPQ</sequence>
<evidence type="ECO:0000256" key="1">
    <source>
        <dbReference type="SAM" id="MobiDB-lite"/>
    </source>
</evidence>
<dbReference type="AlphaFoldDB" id="A0AA97PJQ9"/>
<reference evidence="2" key="1">
    <citation type="journal article" date="2012" name="PLoS Genet.">
        <title>Comparative analysis of the genomes of two field isolates of the rice blast fungus Magnaporthe oryzae.</title>
        <authorList>
            <person name="Xue M."/>
            <person name="Yang J."/>
            <person name="Li Z."/>
            <person name="Hu S."/>
            <person name="Yao N."/>
            <person name="Dean R.A."/>
            <person name="Zhao W."/>
            <person name="Shen M."/>
            <person name="Zhang H."/>
            <person name="Li C."/>
            <person name="Liu L."/>
            <person name="Cao L."/>
            <person name="Xu X."/>
            <person name="Xing Y."/>
            <person name="Hsiang T."/>
            <person name="Zhang Z."/>
            <person name="Xu J.R."/>
            <person name="Peng Y.L."/>
        </authorList>
    </citation>
    <scope>NUCLEOTIDE SEQUENCE</scope>
    <source>
        <strain evidence="2">Y34</strain>
    </source>
</reference>
<dbReference type="EMBL" id="JH793413">
    <property type="protein sequence ID" value="ELQ37187.1"/>
    <property type="molecule type" value="Genomic_DNA"/>
</dbReference>
<dbReference type="Proteomes" id="UP000011086">
    <property type="component" value="Unassembled WGS sequence"/>
</dbReference>
<accession>A0AA97PJQ9</accession>
<feature type="region of interest" description="Disordered" evidence="1">
    <location>
        <begin position="1"/>
        <end position="26"/>
    </location>
</feature>
<organism evidence="2">
    <name type="scientific">Pyricularia oryzae (strain Y34)</name>
    <name type="common">Rice blast fungus</name>
    <name type="synonym">Magnaporthe oryzae</name>
    <dbReference type="NCBI Taxonomy" id="1143189"/>
    <lineage>
        <taxon>Eukaryota</taxon>
        <taxon>Fungi</taxon>
        <taxon>Dikarya</taxon>
        <taxon>Ascomycota</taxon>
        <taxon>Pezizomycotina</taxon>
        <taxon>Sordariomycetes</taxon>
        <taxon>Sordariomycetidae</taxon>
        <taxon>Magnaporthales</taxon>
        <taxon>Pyriculariaceae</taxon>
        <taxon>Pyricularia</taxon>
    </lineage>
</organism>
<protein>
    <submittedName>
        <fullName evidence="2">Uncharacterized protein</fullName>
    </submittedName>
</protein>
<evidence type="ECO:0000313" key="2">
    <source>
        <dbReference type="EMBL" id="ELQ37187.1"/>
    </source>
</evidence>
<proteinExistence type="predicted"/>
<gene>
    <name evidence="2" type="ORF">OOU_Y34scaffold00610g24</name>
</gene>
<name>A0AA97PJQ9_PYRO3</name>